<evidence type="ECO:0000259" key="7">
    <source>
        <dbReference type="PROSITE" id="PS51387"/>
    </source>
</evidence>
<keyword evidence="5" id="KW-0560">Oxidoreductase</keyword>
<dbReference type="InterPro" id="IPR006094">
    <property type="entry name" value="Oxid_FAD_bind_N"/>
</dbReference>
<evidence type="ECO:0000256" key="6">
    <source>
        <dbReference type="SAM" id="MobiDB-lite"/>
    </source>
</evidence>
<dbReference type="PANTHER" id="PTHR42973">
    <property type="entry name" value="BINDING OXIDOREDUCTASE, PUTATIVE (AFU_ORTHOLOGUE AFUA_1G17690)-RELATED"/>
    <property type="match status" value="1"/>
</dbReference>
<feature type="domain" description="FAD-binding PCMH-type" evidence="7">
    <location>
        <begin position="88"/>
        <end position="256"/>
    </location>
</feature>
<dbReference type="PROSITE" id="PS51257">
    <property type="entry name" value="PROKAR_LIPOPROTEIN"/>
    <property type="match status" value="1"/>
</dbReference>
<accession>A0ABW5GDC3</accession>
<dbReference type="Pfam" id="PF08031">
    <property type="entry name" value="BBE"/>
    <property type="match status" value="1"/>
</dbReference>
<dbReference type="SUPFAM" id="SSF56176">
    <property type="entry name" value="FAD-binding/transporter-associated domain-like"/>
    <property type="match status" value="1"/>
</dbReference>
<dbReference type="InterPro" id="IPR012951">
    <property type="entry name" value="BBE"/>
</dbReference>
<keyword evidence="3" id="KW-0285">Flavoprotein</keyword>
<keyword evidence="4" id="KW-0274">FAD</keyword>
<evidence type="ECO:0000256" key="1">
    <source>
        <dbReference type="ARBA" id="ARBA00001974"/>
    </source>
</evidence>
<evidence type="ECO:0000256" key="4">
    <source>
        <dbReference type="ARBA" id="ARBA00022827"/>
    </source>
</evidence>
<dbReference type="InterPro" id="IPR006311">
    <property type="entry name" value="TAT_signal"/>
</dbReference>
<dbReference type="InterPro" id="IPR050416">
    <property type="entry name" value="FAD-linked_Oxidoreductase"/>
</dbReference>
<proteinExistence type="inferred from homology"/>
<dbReference type="PANTHER" id="PTHR42973:SF39">
    <property type="entry name" value="FAD-BINDING PCMH-TYPE DOMAIN-CONTAINING PROTEIN"/>
    <property type="match status" value="1"/>
</dbReference>
<feature type="region of interest" description="Disordered" evidence="6">
    <location>
        <begin position="25"/>
        <end position="58"/>
    </location>
</feature>
<dbReference type="Gene3D" id="3.40.462.20">
    <property type="match status" value="1"/>
</dbReference>
<comment type="similarity">
    <text evidence="2">Belongs to the oxygen-dependent FAD-linked oxidoreductase family.</text>
</comment>
<sequence>MSVGRRTFLRLAGASAVGAVAVACSPGRGTSPSVPPARPPATPSTSASPPPSGPPDWDALRGKLSGGLVLPGDGGFDTAKRGYNPLFDGHTPAAVVKCVSAEDVQACVTAAARRLPIAARGGGHSYAGYSVPDRGLVLDLGKMSTVDVQGDRVVVGAGARLKDVYAALGRAGRSLPAGSCPSVGIAGLTLGGGIGVLTRKYGLTCDHLESARIVTADGKLRTASAQSEQDLFWALRGGGGGNFGVVTSFTFRTDPAPSVTTFSLKFPSGAADDVLNAWQSWVSAAPRELWSTLTISGGSPVQCRVGGCYVGGSAALAPLLNDLVSRSGATPTSRSARGMGYAAAMDYFSGSEDRESFVASSRIITEPVDGGKITELASGRSGTDLLIDSLGGAVSDVAPTETAFWHRKAIASVQVYARATAGNRDAVTRSVGEVVAGLATAGARGGYVNYIDPDLPDWATAYYGDNAARLKQVAKTYDPDGVFRFAQGVAA</sequence>
<dbReference type="EMBL" id="JBHUKU010000006">
    <property type="protein sequence ID" value="MFD2459531.1"/>
    <property type="molecule type" value="Genomic_DNA"/>
</dbReference>
<feature type="compositionally biased region" description="Pro residues" evidence="6">
    <location>
        <begin position="33"/>
        <end position="54"/>
    </location>
</feature>
<dbReference type="Proteomes" id="UP001597419">
    <property type="component" value="Unassembled WGS sequence"/>
</dbReference>
<dbReference type="InterPro" id="IPR036318">
    <property type="entry name" value="FAD-bd_PCMH-like_sf"/>
</dbReference>
<keyword evidence="9" id="KW-1185">Reference proteome</keyword>
<evidence type="ECO:0000256" key="3">
    <source>
        <dbReference type="ARBA" id="ARBA00022630"/>
    </source>
</evidence>
<comment type="cofactor">
    <cofactor evidence="1">
        <name>FAD</name>
        <dbReference type="ChEBI" id="CHEBI:57692"/>
    </cofactor>
</comment>
<dbReference type="Gene3D" id="3.30.465.10">
    <property type="match status" value="1"/>
</dbReference>
<dbReference type="Pfam" id="PF01565">
    <property type="entry name" value="FAD_binding_4"/>
    <property type="match status" value="1"/>
</dbReference>
<gene>
    <name evidence="8" type="ORF">ACFSYJ_13040</name>
</gene>
<evidence type="ECO:0000313" key="9">
    <source>
        <dbReference type="Proteomes" id="UP001597419"/>
    </source>
</evidence>
<dbReference type="Gene3D" id="3.30.43.10">
    <property type="entry name" value="Uridine Diphospho-n-acetylenolpyruvylglucosamine Reductase, domain 2"/>
    <property type="match status" value="1"/>
</dbReference>
<reference evidence="9" key="1">
    <citation type="journal article" date="2019" name="Int. J. Syst. Evol. Microbiol.">
        <title>The Global Catalogue of Microorganisms (GCM) 10K type strain sequencing project: providing services to taxonomists for standard genome sequencing and annotation.</title>
        <authorList>
            <consortium name="The Broad Institute Genomics Platform"/>
            <consortium name="The Broad Institute Genome Sequencing Center for Infectious Disease"/>
            <person name="Wu L."/>
            <person name="Ma J."/>
        </authorList>
    </citation>
    <scope>NUCLEOTIDE SEQUENCE [LARGE SCALE GENOMIC DNA]</scope>
    <source>
        <strain evidence="9">CGMCC 4.7643</strain>
    </source>
</reference>
<evidence type="ECO:0000256" key="2">
    <source>
        <dbReference type="ARBA" id="ARBA00005466"/>
    </source>
</evidence>
<organism evidence="8 9">
    <name type="scientific">Amycolatopsis samaneae</name>
    <dbReference type="NCBI Taxonomy" id="664691"/>
    <lineage>
        <taxon>Bacteria</taxon>
        <taxon>Bacillati</taxon>
        <taxon>Actinomycetota</taxon>
        <taxon>Actinomycetes</taxon>
        <taxon>Pseudonocardiales</taxon>
        <taxon>Pseudonocardiaceae</taxon>
        <taxon>Amycolatopsis</taxon>
    </lineage>
</organism>
<dbReference type="PROSITE" id="PS51387">
    <property type="entry name" value="FAD_PCMH"/>
    <property type="match status" value="1"/>
</dbReference>
<name>A0ABW5GDC3_9PSEU</name>
<evidence type="ECO:0000256" key="5">
    <source>
        <dbReference type="ARBA" id="ARBA00023002"/>
    </source>
</evidence>
<dbReference type="RefSeq" id="WP_345396897.1">
    <property type="nucleotide sequence ID" value="NZ_BAABHG010000008.1"/>
</dbReference>
<comment type="caution">
    <text evidence="8">The sequence shown here is derived from an EMBL/GenBank/DDBJ whole genome shotgun (WGS) entry which is preliminary data.</text>
</comment>
<dbReference type="InterPro" id="IPR016169">
    <property type="entry name" value="FAD-bd_PCMH_sub2"/>
</dbReference>
<dbReference type="InterPro" id="IPR016167">
    <property type="entry name" value="FAD-bd_PCMH_sub1"/>
</dbReference>
<protein>
    <submittedName>
        <fullName evidence="8">FAD-binding oxidoreductase</fullName>
    </submittedName>
</protein>
<dbReference type="PROSITE" id="PS51318">
    <property type="entry name" value="TAT"/>
    <property type="match status" value="1"/>
</dbReference>
<evidence type="ECO:0000313" key="8">
    <source>
        <dbReference type="EMBL" id="MFD2459531.1"/>
    </source>
</evidence>
<dbReference type="InterPro" id="IPR016166">
    <property type="entry name" value="FAD-bd_PCMH"/>
</dbReference>